<dbReference type="EMBL" id="AP017424">
    <property type="protein sequence ID" value="BAU81313.1"/>
    <property type="molecule type" value="Genomic_DNA"/>
</dbReference>
<dbReference type="Proteomes" id="UP000217676">
    <property type="component" value="Chromosome"/>
</dbReference>
<keyword evidence="3" id="KW-1185">Reference proteome</keyword>
<reference evidence="2 3" key="1">
    <citation type="journal article" date="2016" name="Genome Announc.">
        <title>Complete Genome Sequence of Thiostrepton-Producing Streptomyces laurentii ATCC 31255.</title>
        <authorList>
            <person name="Doi K."/>
            <person name="Fujino Y."/>
            <person name="Nagayoshi Y."/>
            <person name="Ohshima T."/>
            <person name="Ogata S."/>
        </authorList>
    </citation>
    <scope>NUCLEOTIDE SEQUENCE [LARGE SCALE GENOMIC DNA]</scope>
    <source>
        <strain evidence="2 3">ATCC 31255</strain>
    </source>
</reference>
<name>A0A160NUQ6_STRLU</name>
<accession>A0A160NUQ6</accession>
<evidence type="ECO:0000256" key="1">
    <source>
        <dbReference type="SAM" id="MobiDB-lite"/>
    </source>
</evidence>
<proteinExistence type="predicted"/>
<feature type="compositionally biased region" description="Low complexity" evidence="1">
    <location>
        <begin position="99"/>
        <end position="111"/>
    </location>
</feature>
<dbReference type="AlphaFoldDB" id="A0A160NUQ6"/>
<organism evidence="2 3">
    <name type="scientific">Streptomyces laurentii</name>
    <dbReference type="NCBI Taxonomy" id="39478"/>
    <lineage>
        <taxon>Bacteria</taxon>
        <taxon>Bacillati</taxon>
        <taxon>Actinomycetota</taxon>
        <taxon>Actinomycetes</taxon>
        <taxon>Kitasatosporales</taxon>
        <taxon>Streptomycetaceae</taxon>
        <taxon>Streptomyces</taxon>
    </lineage>
</organism>
<evidence type="ECO:0000313" key="2">
    <source>
        <dbReference type="EMBL" id="BAU81313.1"/>
    </source>
</evidence>
<sequence length="131" mass="13840">MAAEVLDLVRLSEGRSSRRALVGSGRRVGWQVPVWSERGRGGLGGREPAERARWVLDPLVGAGPLRFGMNPDEVQAALGGASGELLTGKSRAGRQPSVPAARTAAPGPLAAASRSRHVRWGAYEASRSCTW</sequence>
<feature type="region of interest" description="Disordered" evidence="1">
    <location>
        <begin position="85"/>
        <end position="111"/>
    </location>
</feature>
<gene>
    <name evidence="2" type="ORF">SLA_0358</name>
</gene>
<evidence type="ECO:0000313" key="3">
    <source>
        <dbReference type="Proteomes" id="UP000217676"/>
    </source>
</evidence>
<dbReference type="KEGG" id="slau:SLA_0358"/>
<protein>
    <submittedName>
        <fullName evidence="2">Periplasmic serine peptidase degS</fullName>
    </submittedName>
</protein>